<feature type="signal peptide" evidence="1">
    <location>
        <begin position="1"/>
        <end position="27"/>
    </location>
</feature>
<evidence type="ECO:0000313" key="2">
    <source>
        <dbReference type="EMBL" id="MXY93564.1"/>
    </source>
</evidence>
<proteinExistence type="predicted"/>
<protein>
    <submittedName>
        <fullName evidence="2">Uncharacterized protein</fullName>
    </submittedName>
</protein>
<gene>
    <name evidence="2" type="ORF">F4Y42_08965</name>
</gene>
<evidence type="ECO:0000256" key="1">
    <source>
        <dbReference type="SAM" id="SignalP"/>
    </source>
</evidence>
<reference evidence="2" key="1">
    <citation type="submission" date="2019-09" db="EMBL/GenBank/DDBJ databases">
        <title>Characterisation of the sponge microbiome using genome-centric metagenomics.</title>
        <authorList>
            <person name="Engelberts J.P."/>
            <person name="Robbins S.J."/>
            <person name="De Goeij J.M."/>
            <person name="Aranda M."/>
            <person name="Bell S.C."/>
            <person name="Webster N.S."/>
        </authorList>
    </citation>
    <scope>NUCLEOTIDE SEQUENCE</scope>
    <source>
        <strain evidence="2">SB0664_bin_27</strain>
    </source>
</reference>
<feature type="chain" id="PRO_5025651038" evidence="1">
    <location>
        <begin position="28"/>
        <end position="221"/>
    </location>
</feature>
<comment type="caution">
    <text evidence="2">The sequence shown here is derived from an EMBL/GenBank/DDBJ whole genome shotgun (WGS) entry which is preliminary data.</text>
</comment>
<name>A0A6B0YR25_9CHLR</name>
<sequence length="221" mass="25590">MRTKHKPFVIGIVFVVLTMFFAAQLQAQEEGQELTWQEYMEKVMSLVLESQEIIKEIAEVAATKSEVQALKTRIVALETAMPWPTVTPTVTPTPTPFPDEARGFVHQLAVDDYDSSWGKFSDKREDEQTRILNVYQEYFVKTSEVCDLDFADTYELLQKYAEPIDWFSPPHLEEKLRNMDMGGAGWRLEFISRIATNSFIQRLIYDDDDGCDGYLEWYTSN</sequence>
<keyword evidence="1" id="KW-0732">Signal</keyword>
<dbReference type="EMBL" id="VXRG01000074">
    <property type="protein sequence ID" value="MXY93564.1"/>
    <property type="molecule type" value="Genomic_DNA"/>
</dbReference>
<dbReference type="AlphaFoldDB" id="A0A6B0YR25"/>
<organism evidence="2">
    <name type="scientific">Caldilineaceae bacterium SB0664_bin_27</name>
    <dbReference type="NCBI Taxonomy" id="2605260"/>
    <lineage>
        <taxon>Bacteria</taxon>
        <taxon>Bacillati</taxon>
        <taxon>Chloroflexota</taxon>
        <taxon>Caldilineae</taxon>
        <taxon>Caldilineales</taxon>
        <taxon>Caldilineaceae</taxon>
    </lineage>
</organism>
<accession>A0A6B0YR25</accession>